<dbReference type="GO" id="GO:0046872">
    <property type="term" value="F:metal ion binding"/>
    <property type="evidence" value="ECO:0007669"/>
    <property type="project" value="UniProtKB-KW"/>
</dbReference>
<dbReference type="GO" id="GO:0007165">
    <property type="term" value="P:signal transduction"/>
    <property type="evidence" value="ECO:0007669"/>
    <property type="project" value="TreeGrafter"/>
</dbReference>
<gene>
    <name evidence="2" type="ORF">SAMN05660748_0093</name>
</gene>
<dbReference type="PRINTS" id="PR00377">
    <property type="entry name" value="IMPHPHTASES"/>
</dbReference>
<feature type="binding site" evidence="1">
    <location>
        <position position="56"/>
    </location>
    <ligand>
        <name>Mg(2+)</name>
        <dbReference type="ChEBI" id="CHEBI:18420"/>
        <label>1</label>
        <note>catalytic</note>
    </ligand>
</feature>
<dbReference type="GO" id="GO:0006020">
    <property type="term" value="P:inositol metabolic process"/>
    <property type="evidence" value="ECO:0007669"/>
    <property type="project" value="TreeGrafter"/>
</dbReference>
<evidence type="ECO:0000313" key="2">
    <source>
        <dbReference type="EMBL" id="SOC46185.1"/>
    </source>
</evidence>
<keyword evidence="3" id="KW-1185">Reference proteome</keyword>
<comment type="cofactor">
    <cofactor evidence="1">
        <name>Mg(2+)</name>
        <dbReference type="ChEBI" id="CHEBI:18420"/>
    </cofactor>
</comment>
<proteinExistence type="predicted"/>
<dbReference type="CDD" id="cd01637">
    <property type="entry name" value="IMPase_like"/>
    <property type="match status" value="1"/>
</dbReference>
<organism evidence="2 3">
    <name type="scientific">Blastococcus aggregatus</name>
    <dbReference type="NCBI Taxonomy" id="38502"/>
    <lineage>
        <taxon>Bacteria</taxon>
        <taxon>Bacillati</taxon>
        <taxon>Actinomycetota</taxon>
        <taxon>Actinomycetes</taxon>
        <taxon>Geodermatophilales</taxon>
        <taxon>Geodermatophilaceae</taxon>
        <taxon>Blastococcus</taxon>
    </lineage>
</organism>
<dbReference type="PANTHER" id="PTHR20854:SF4">
    <property type="entry name" value="INOSITOL-1-MONOPHOSPHATASE-RELATED"/>
    <property type="match status" value="1"/>
</dbReference>
<feature type="binding site" evidence="1">
    <location>
        <position position="81"/>
    </location>
    <ligand>
        <name>Mg(2+)</name>
        <dbReference type="ChEBI" id="CHEBI:18420"/>
        <label>1</label>
        <note>catalytic</note>
    </ligand>
</feature>
<reference evidence="3" key="1">
    <citation type="submission" date="2017-08" db="EMBL/GenBank/DDBJ databases">
        <authorList>
            <person name="Varghese N."/>
            <person name="Submissions S."/>
        </authorList>
    </citation>
    <scope>NUCLEOTIDE SEQUENCE [LARGE SCALE GENOMIC DNA]</scope>
    <source>
        <strain evidence="3">DSM 4725</strain>
    </source>
</reference>
<feature type="binding site" evidence="1">
    <location>
        <position position="79"/>
    </location>
    <ligand>
        <name>Mg(2+)</name>
        <dbReference type="ChEBI" id="CHEBI:18420"/>
        <label>1</label>
        <note>catalytic</note>
    </ligand>
</feature>
<dbReference type="AlphaFoldDB" id="A0A285UW90"/>
<dbReference type="Pfam" id="PF00459">
    <property type="entry name" value="Inositol_P"/>
    <property type="match status" value="1"/>
</dbReference>
<dbReference type="InterPro" id="IPR000760">
    <property type="entry name" value="Inositol_monophosphatase-like"/>
</dbReference>
<dbReference type="Gene3D" id="3.30.540.10">
    <property type="entry name" value="Fructose-1,6-Bisphosphatase, subunit A, domain 1"/>
    <property type="match status" value="1"/>
</dbReference>
<keyword evidence="1" id="KW-0460">Magnesium</keyword>
<keyword evidence="1" id="KW-0479">Metal-binding</keyword>
<dbReference type="Proteomes" id="UP000219435">
    <property type="component" value="Unassembled WGS sequence"/>
</dbReference>
<evidence type="ECO:0000313" key="3">
    <source>
        <dbReference type="Proteomes" id="UP000219435"/>
    </source>
</evidence>
<dbReference type="PANTHER" id="PTHR20854">
    <property type="entry name" value="INOSITOL MONOPHOSPHATASE"/>
    <property type="match status" value="1"/>
</dbReference>
<sequence>MVRRVALQVHLPLFRQGVTGEEKSPGELVSRVDREAERLLINGLADITPGLPVIGEEAASEDPSLLGALRSERPVWLADPLDGTPHFLDGSPDHAIMLALVDRGQTVFAVVHQPQHGRTYMAERGGGTWRDGVRLHREPADPDNLTSLRGGVLRRFLDPDARQAVERNESRFGDLVPRSKCAGVEYPRIIEGQADFMLFWRTLAWDHAPGALLLSEAGGVASRPDGTAYRADDDRVGLLAAADAATAQAVLRGMGLQEG</sequence>
<dbReference type="GO" id="GO:0008934">
    <property type="term" value="F:inositol monophosphate 1-phosphatase activity"/>
    <property type="evidence" value="ECO:0007669"/>
    <property type="project" value="TreeGrafter"/>
</dbReference>
<protein>
    <submittedName>
        <fullName evidence="2">Fructose-1,6-bisphosphatase</fullName>
    </submittedName>
</protein>
<dbReference type="Gene3D" id="3.40.190.80">
    <property type="match status" value="1"/>
</dbReference>
<feature type="binding site" evidence="1">
    <location>
        <position position="82"/>
    </location>
    <ligand>
        <name>Mg(2+)</name>
        <dbReference type="ChEBI" id="CHEBI:18420"/>
        <label>1</label>
        <note>catalytic</note>
    </ligand>
</feature>
<dbReference type="EMBL" id="OBQI01000001">
    <property type="protein sequence ID" value="SOC46185.1"/>
    <property type="molecule type" value="Genomic_DNA"/>
</dbReference>
<name>A0A285UW90_9ACTN</name>
<evidence type="ECO:0000256" key="1">
    <source>
        <dbReference type="PIRSR" id="PIRSR600760-2"/>
    </source>
</evidence>
<accession>A0A285UW90</accession>
<dbReference type="SUPFAM" id="SSF56655">
    <property type="entry name" value="Carbohydrate phosphatase"/>
    <property type="match status" value="1"/>
</dbReference>
<feature type="binding site" evidence="1">
    <location>
        <position position="206"/>
    </location>
    <ligand>
        <name>Mg(2+)</name>
        <dbReference type="ChEBI" id="CHEBI:18420"/>
        <label>1</label>
        <note>catalytic</note>
    </ligand>
</feature>